<reference evidence="5 6" key="1">
    <citation type="submission" date="2024-01" db="EMBL/GenBank/DDBJ databases">
        <title>Hyphobacterium bacterium isolated from marine sediment.</title>
        <authorList>
            <person name="Zhao S."/>
        </authorList>
    </citation>
    <scope>NUCLEOTIDE SEQUENCE [LARGE SCALE GENOMIC DNA]</scope>
    <source>
        <strain evidence="5 6">Y60-23</strain>
    </source>
</reference>
<dbReference type="SUPFAM" id="SSF51197">
    <property type="entry name" value="Clavaminate synthase-like"/>
    <property type="match status" value="1"/>
</dbReference>
<dbReference type="CDD" id="cd02208">
    <property type="entry name" value="cupin_RmlC-like"/>
    <property type="match status" value="1"/>
</dbReference>
<evidence type="ECO:0000256" key="2">
    <source>
        <dbReference type="ARBA" id="ARBA00022723"/>
    </source>
</evidence>
<dbReference type="RefSeq" id="WP_330195966.1">
    <property type="nucleotide sequence ID" value="NZ_JAZDRO010000002.1"/>
</dbReference>
<dbReference type="PANTHER" id="PTHR13096">
    <property type="entry name" value="MINA53 MYC INDUCED NUCLEAR ANTIGEN"/>
    <property type="match status" value="1"/>
</dbReference>
<comment type="cofactor">
    <cofactor evidence="1">
        <name>Fe(2+)</name>
        <dbReference type="ChEBI" id="CHEBI:29033"/>
    </cofactor>
</comment>
<dbReference type="EMBL" id="JAZDRO010000002">
    <property type="protein sequence ID" value="MEE2566425.1"/>
    <property type="molecule type" value="Genomic_DNA"/>
</dbReference>
<sequence>MSNAPWRDDPLGYMIGADAAKTFFDDTYEKKAVVIRHKGADRFASLLSIARIDELVSGNDFPGESVDMARSDPPVSRDQFIFPSGLADKGAISDLYRHGATLILPQLHQFDATLKDFTRSVETVLSCHVQTNIYLTPPNSQGFRTHYDDHDVFVLQIAGEKTWRLYDTPIDTPYRGEGFEAGVHEIGDPVEEFVLKAGEAAYVPRGLLHDASTAGDTDSLHITVGLIVKTWADLILEAVSEVALREPGFRNSLPPGYARPDFDRTESAAQFRKLIDAISREADLDGAYDLFIDNYIRSRMPDTSGTITGRGIPDDKTAKFRLRRAIPWRFAGDEESAVVITAGGELTFPVAAEPALNALLDGGTISRADLSSLSDEDALQVIEKLFSYGVVEPC</sequence>
<gene>
    <name evidence="5" type="ORF">V0U35_06995</name>
</gene>
<dbReference type="Proteomes" id="UP001310692">
    <property type="component" value="Unassembled WGS sequence"/>
</dbReference>
<evidence type="ECO:0000259" key="4">
    <source>
        <dbReference type="PROSITE" id="PS51184"/>
    </source>
</evidence>
<name>A0ABU7LZ07_9PROT</name>
<evidence type="ECO:0000313" key="6">
    <source>
        <dbReference type="Proteomes" id="UP001310692"/>
    </source>
</evidence>
<dbReference type="PANTHER" id="PTHR13096:SF9">
    <property type="entry name" value="BIFUNCTIONAL LYSINE-SPECIFIC DEMETHYLASE AND HISTIDYL-HYDROXYLASE"/>
    <property type="match status" value="1"/>
</dbReference>
<dbReference type="PROSITE" id="PS51184">
    <property type="entry name" value="JMJC"/>
    <property type="match status" value="1"/>
</dbReference>
<evidence type="ECO:0000256" key="1">
    <source>
        <dbReference type="ARBA" id="ARBA00001954"/>
    </source>
</evidence>
<proteinExistence type="predicted"/>
<accession>A0ABU7LZ07</accession>
<evidence type="ECO:0000256" key="3">
    <source>
        <dbReference type="ARBA" id="ARBA00023004"/>
    </source>
</evidence>
<dbReference type="SMART" id="SM00558">
    <property type="entry name" value="JmjC"/>
    <property type="match status" value="1"/>
</dbReference>
<evidence type="ECO:0000313" key="5">
    <source>
        <dbReference type="EMBL" id="MEE2566425.1"/>
    </source>
</evidence>
<keyword evidence="3" id="KW-0408">Iron</keyword>
<protein>
    <submittedName>
        <fullName evidence="5">Cupin domain-containing protein</fullName>
    </submittedName>
</protein>
<comment type="caution">
    <text evidence="5">The sequence shown here is derived from an EMBL/GenBank/DDBJ whole genome shotgun (WGS) entry which is preliminary data.</text>
</comment>
<dbReference type="Pfam" id="PF08007">
    <property type="entry name" value="JmjC_2"/>
    <property type="match status" value="1"/>
</dbReference>
<dbReference type="InterPro" id="IPR003347">
    <property type="entry name" value="JmjC_dom"/>
</dbReference>
<dbReference type="InterPro" id="IPR039994">
    <property type="entry name" value="NO66-like"/>
</dbReference>
<feature type="domain" description="JmjC" evidence="4">
    <location>
        <begin position="93"/>
        <end position="243"/>
    </location>
</feature>
<organism evidence="5 6">
    <name type="scientific">Hyphobacterium marinum</name>
    <dbReference type="NCBI Taxonomy" id="3116574"/>
    <lineage>
        <taxon>Bacteria</taxon>
        <taxon>Pseudomonadati</taxon>
        <taxon>Pseudomonadota</taxon>
        <taxon>Alphaproteobacteria</taxon>
        <taxon>Maricaulales</taxon>
        <taxon>Maricaulaceae</taxon>
        <taxon>Hyphobacterium</taxon>
    </lineage>
</organism>
<keyword evidence="6" id="KW-1185">Reference proteome</keyword>
<keyword evidence="2" id="KW-0479">Metal-binding</keyword>
<dbReference type="Gene3D" id="2.60.120.650">
    <property type="entry name" value="Cupin"/>
    <property type="match status" value="1"/>
</dbReference>